<evidence type="ECO:0000313" key="3">
    <source>
        <dbReference type="Proteomes" id="UP000770661"/>
    </source>
</evidence>
<dbReference type="EMBL" id="JACEEZ010024149">
    <property type="protein sequence ID" value="KAG0710493.1"/>
    <property type="molecule type" value="Genomic_DNA"/>
</dbReference>
<keyword evidence="3" id="KW-1185">Reference proteome</keyword>
<protein>
    <submittedName>
        <fullName evidence="2">Uncharacterized protein</fullName>
    </submittedName>
</protein>
<organism evidence="2 3">
    <name type="scientific">Chionoecetes opilio</name>
    <name type="common">Atlantic snow crab</name>
    <name type="synonym">Cancer opilio</name>
    <dbReference type="NCBI Taxonomy" id="41210"/>
    <lineage>
        <taxon>Eukaryota</taxon>
        <taxon>Metazoa</taxon>
        <taxon>Ecdysozoa</taxon>
        <taxon>Arthropoda</taxon>
        <taxon>Crustacea</taxon>
        <taxon>Multicrustacea</taxon>
        <taxon>Malacostraca</taxon>
        <taxon>Eumalacostraca</taxon>
        <taxon>Eucarida</taxon>
        <taxon>Decapoda</taxon>
        <taxon>Pleocyemata</taxon>
        <taxon>Brachyura</taxon>
        <taxon>Eubrachyura</taxon>
        <taxon>Majoidea</taxon>
        <taxon>Majidae</taxon>
        <taxon>Chionoecetes</taxon>
    </lineage>
</organism>
<accession>A0A8J5BUM1</accession>
<feature type="compositionally biased region" description="Polar residues" evidence="1">
    <location>
        <begin position="21"/>
        <end position="31"/>
    </location>
</feature>
<reference evidence="2" key="1">
    <citation type="submission" date="2020-07" db="EMBL/GenBank/DDBJ databases">
        <title>The High-quality genome of the commercially important snow crab, Chionoecetes opilio.</title>
        <authorList>
            <person name="Jeong J.-H."/>
            <person name="Ryu S."/>
        </authorList>
    </citation>
    <scope>NUCLEOTIDE SEQUENCE</scope>
    <source>
        <strain evidence="2">MADBK_172401_WGS</strain>
        <tissue evidence="2">Digestive gland</tissue>
    </source>
</reference>
<sequence>MKAVCGQRRVRHRGADPRPSPTTGTVSTSLSDGGLGRTSWARLRPWGLGAGSRTGGGTDGISKPRGVPRSEGKTWAPDRDSPVNEHFVAFIHTDWKLYELVSNVQYLSSSSSSFLFKRQIFP</sequence>
<feature type="compositionally biased region" description="Basic and acidic residues" evidence="1">
    <location>
        <begin position="68"/>
        <end position="81"/>
    </location>
</feature>
<comment type="caution">
    <text evidence="2">The sequence shown here is derived from an EMBL/GenBank/DDBJ whole genome shotgun (WGS) entry which is preliminary data.</text>
</comment>
<dbReference type="Proteomes" id="UP000770661">
    <property type="component" value="Unassembled WGS sequence"/>
</dbReference>
<evidence type="ECO:0000313" key="2">
    <source>
        <dbReference type="EMBL" id="KAG0710493.1"/>
    </source>
</evidence>
<gene>
    <name evidence="2" type="ORF">GWK47_002462</name>
</gene>
<feature type="region of interest" description="Disordered" evidence="1">
    <location>
        <begin position="1"/>
        <end position="81"/>
    </location>
</feature>
<proteinExistence type="predicted"/>
<dbReference type="AlphaFoldDB" id="A0A8J5BUM1"/>
<name>A0A8J5BUM1_CHIOP</name>
<evidence type="ECO:0000256" key="1">
    <source>
        <dbReference type="SAM" id="MobiDB-lite"/>
    </source>
</evidence>
<dbReference type="OrthoDB" id="427186at2759"/>
<feature type="compositionally biased region" description="Gly residues" evidence="1">
    <location>
        <begin position="48"/>
        <end position="59"/>
    </location>
</feature>